<reference evidence="1 2" key="1">
    <citation type="submission" date="2024-07" db="EMBL/GenBank/DDBJ databases">
        <authorList>
            <person name="Akdeniz Z."/>
        </authorList>
    </citation>
    <scope>NUCLEOTIDE SEQUENCE [LARGE SCALE GENOMIC DNA]</scope>
</reference>
<evidence type="ECO:0000313" key="2">
    <source>
        <dbReference type="Proteomes" id="UP001642409"/>
    </source>
</evidence>
<comment type="caution">
    <text evidence="1">The sequence shown here is derived from an EMBL/GenBank/DDBJ whole genome shotgun (WGS) entry which is preliminary data.</text>
</comment>
<accession>A0ABP1HJU6</accession>
<dbReference type="Proteomes" id="UP001642409">
    <property type="component" value="Unassembled WGS sequence"/>
</dbReference>
<organism evidence="1 2">
    <name type="scientific">Hexamita inflata</name>
    <dbReference type="NCBI Taxonomy" id="28002"/>
    <lineage>
        <taxon>Eukaryota</taxon>
        <taxon>Metamonada</taxon>
        <taxon>Diplomonadida</taxon>
        <taxon>Hexamitidae</taxon>
        <taxon>Hexamitinae</taxon>
        <taxon>Hexamita</taxon>
    </lineage>
</organism>
<sequence>MEIFGIFWGFCLGFEDASGLKFIQNISMLYFKVIFKHLLMHPGLFNFQFTVEMEVKYDIDCKYVVEFLIQVCWLERILARTRIQNTIQLLQKQKSDTQRNVHFDLV</sequence>
<gene>
    <name evidence="1" type="ORF">HINF_LOCUS13861</name>
</gene>
<keyword evidence="2" id="KW-1185">Reference proteome</keyword>
<evidence type="ECO:0000313" key="1">
    <source>
        <dbReference type="EMBL" id="CAL5995078.1"/>
    </source>
</evidence>
<protein>
    <submittedName>
        <fullName evidence="1">Hypothetical_protein</fullName>
    </submittedName>
</protein>
<dbReference type="EMBL" id="CAXDID020000032">
    <property type="protein sequence ID" value="CAL5995078.1"/>
    <property type="molecule type" value="Genomic_DNA"/>
</dbReference>
<name>A0ABP1HJU6_9EUKA</name>
<proteinExistence type="predicted"/>